<dbReference type="InterPro" id="IPR009056">
    <property type="entry name" value="Cyt_c-like_dom"/>
</dbReference>
<dbReference type="GO" id="GO:0016491">
    <property type="term" value="F:oxidoreductase activity"/>
    <property type="evidence" value="ECO:0007669"/>
    <property type="project" value="UniProtKB-KW"/>
</dbReference>
<dbReference type="Gene3D" id="1.10.760.10">
    <property type="entry name" value="Cytochrome c-like domain"/>
    <property type="match status" value="1"/>
</dbReference>
<evidence type="ECO:0000313" key="16">
    <source>
        <dbReference type="Proteomes" id="UP001184150"/>
    </source>
</evidence>
<dbReference type="Proteomes" id="UP001184150">
    <property type="component" value="Unassembled WGS sequence"/>
</dbReference>
<dbReference type="Gene3D" id="2.140.10.10">
    <property type="entry name" value="Quinoprotein alcohol dehydrogenase-like superfamily"/>
    <property type="match status" value="1"/>
</dbReference>
<evidence type="ECO:0000256" key="2">
    <source>
        <dbReference type="ARBA" id="ARBA00001931"/>
    </source>
</evidence>
<dbReference type="InterPro" id="IPR002372">
    <property type="entry name" value="PQQ_rpt_dom"/>
</dbReference>
<feature type="domain" description="Cytochrome c" evidence="14">
    <location>
        <begin position="643"/>
        <end position="719"/>
    </location>
</feature>
<comment type="cofactor">
    <cofactor evidence="2">
        <name>pyrroloquinoline quinone</name>
        <dbReference type="ChEBI" id="CHEBI:58442"/>
    </cofactor>
</comment>
<evidence type="ECO:0000256" key="12">
    <source>
        <dbReference type="PROSITE-ProRule" id="PRU00433"/>
    </source>
</evidence>
<proteinExistence type="inferred from homology"/>
<keyword evidence="8" id="KW-0634">PQQ</keyword>
<gene>
    <name evidence="15" type="ORF">J2792_002282</name>
</gene>
<dbReference type="InterPro" id="IPR011047">
    <property type="entry name" value="Quinoprotein_ADH-like_sf"/>
</dbReference>
<name>A0ABU1MM41_9SPHN</name>
<dbReference type="CDD" id="cd10279">
    <property type="entry name" value="PQQ_ADH_II"/>
    <property type="match status" value="1"/>
</dbReference>
<keyword evidence="6 13" id="KW-0732">Signal</keyword>
<evidence type="ECO:0000256" key="7">
    <source>
        <dbReference type="ARBA" id="ARBA00022837"/>
    </source>
</evidence>
<organism evidence="15 16">
    <name type="scientific">Novosphingobium capsulatum</name>
    <dbReference type="NCBI Taxonomy" id="13688"/>
    <lineage>
        <taxon>Bacteria</taxon>
        <taxon>Pseudomonadati</taxon>
        <taxon>Pseudomonadota</taxon>
        <taxon>Alphaproteobacteria</taxon>
        <taxon>Sphingomonadales</taxon>
        <taxon>Sphingomonadaceae</taxon>
        <taxon>Novosphingobium</taxon>
    </lineage>
</organism>
<dbReference type="PROSITE" id="PS51007">
    <property type="entry name" value="CYTC"/>
    <property type="match status" value="1"/>
</dbReference>
<comment type="caution">
    <text evidence="15">The sequence shown here is derived from an EMBL/GenBank/DDBJ whole genome shotgun (WGS) entry which is preliminary data.</text>
</comment>
<dbReference type="SMART" id="SM00564">
    <property type="entry name" value="PQQ"/>
    <property type="match status" value="6"/>
</dbReference>
<dbReference type="PANTHER" id="PTHR32303">
    <property type="entry name" value="QUINOPROTEIN ALCOHOL DEHYDROGENASE (CYTOCHROME C)"/>
    <property type="match status" value="1"/>
</dbReference>
<dbReference type="PANTHER" id="PTHR32303:SF20">
    <property type="entry name" value="QUINOPROTEIN ETHANOL DEHYDROGENASE"/>
    <property type="match status" value="1"/>
</dbReference>
<evidence type="ECO:0000256" key="1">
    <source>
        <dbReference type="ARBA" id="ARBA00001913"/>
    </source>
</evidence>
<evidence type="ECO:0000256" key="9">
    <source>
        <dbReference type="ARBA" id="ARBA00023002"/>
    </source>
</evidence>
<dbReference type="InterPro" id="IPR017512">
    <property type="entry name" value="PQQ_MeOH/EtOH_DH"/>
</dbReference>
<keyword evidence="10 12" id="KW-0408">Iron</keyword>
<evidence type="ECO:0000256" key="8">
    <source>
        <dbReference type="ARBA" id="ARBA00022891"/>
    </source>
</evidence>
<reference evidence="15 16" key="1">
    <citation type="submission" date="2023-07" db="EMBL/GenBank/DDBJ databases">
        <title>Sorghum-associated microbial communities from plants grown in Nebraska, USA.</title>
        <authorList>
            <person name="Schachtman D."/>
        </authorList>
    </citation>
    <scope>NUCLEOTIDE SEQUENCE [LARGE SCALE GENOMIC DNA]</scope>
    <source>
        <strain evidence="15 16">DS1027</strain>
    </source>
</reference>
<dbReference type="Pfam" id="PF01011">
    <property type="entry name" value="PQQ"/>
    <property type="match status" value="2"/>
</dbReference>
<evidence type="ECO:0000259" key="14">
    <source>
        <dbReference type="PROSITE" id="PS51007"/>
    </source>
</evidence>
<keyword evidence="16" id="KW-1185">Reference proteome</keyword>
<evidence type="ECO:0000256" key="10">
    <source>
        <dbReference type="ARBA" id="ARBA00023004"/>
    </source>
</evidence>
<feature type="signal peptide" evidence="13">
    <location>
        <begin position="1"/>
        <end position="26"/>
    </location>
</feature>
<comment type="cofactor">
    <cofactor evidence="1">
        <name>Ca(2+)</name>
        <dbReference type="ChEBI" id="CHEBI:29108"/>
    </cofactor>
</comment>
<feature type="chain" id="PRO_5045134895" evidence="13">
    <location>
        <begin position="27"/>
        <end position="734"/>
    </location>
</feature>
<dbReference type="SUPFAM" id="SSF50998">
    <property type="entry name" value="Quinoprotein alcohol dehydrogenase-like"/>
    <property type="match status" value="1"/>
</dbReference>
<protein>
    <submittedName>
        <fullName evidence="15">Quinohemoprotein ethanol dehydrogenase</fullName>
        <ecNumber evidence="15">1.1.9.1</ecNumber>
    </submittedName>
</protein>
<keyword evidence="5 12" id="KW-0479">Metal-binding</keyword>
<dbReference type="InterPro" id="IPR018391">
    <property type="entry name" value="PQQ_b-propeller_rpt"/>
</dbReference>
<evidence type="ECO:0000256" key="3">
    <source>
        <dbReference type="ARBA" id="ARBA00008156"/>
    </source>
</evidence>
<dbReference type="NCBIfam" id="TIGR03075">
    <property type="entry name" value="PQQ_enz_alc_DH"/>
    <property type="match status" value="1"/>
</dbReference>
<evidence type="ECO:0000256" key="6">
    <source>
        <dbReference type="ARBA" id="ARBA00022729"/>
    </source>
</evidence>
<evidence type="ECO:0000256" key="13">
    <source>
        <dbReference type="SAM" id="SignalP"/>
    </source>
</evidence>
<evidence type="ECO:0000256" key="11">
    <source>
        <dbReference type="ARBA" id="ARBA00023157"/>
    </source>
</evidence>
<dbReference type="Pfam" id="PF13442">
    <property type="entry name" value="Cytochrome_CBB3"/>
    <property type="match status" value="1"/>
</dbReference>
<dbReference type="EC" id="1.1.9.1" evidence="15"/>
<accession>A0ABU1MM41</accession>
<keyword evidence="7" id="KW-0106">Calcium</keyword>
<evidence type="ECO:0000256" key="5">
    <source>
        <dbReference type="ARBA" id="ARBA00022723"/>
    </source>
</evidence>
<dbReference type="EMBL" id="JAVDRD010000005">
    <property type="protein sequence ID" value="MDR6511410.1"/>
    <property type="molecule type" value="Genomic_DNA"/>
</dbReference>
<keyword evidence="11" id="KW-1015">Disulfide bond</keyword>
<evidence type="ECO:0000256" key="4">
    <source>
        <dbReference type="ARBA" id="ARBA00022617"/>
    </source>
</evidence>
<dbReference type="InterPro" id="IPR036909">
    <property type="entry name" value="Cyt_c-like_dom_sf"/>
</dbReference>
<dbReference type="SUPFAM" id="SSF46626">
    <property type="entry name" value="Cytochrome c"/>
    <property type="match status" value="1"/>
</dbReference>
<dbReference type="RefSeq" id="WP_309805285.1">
    <property type="nucleotide sequence ID" value="NZ_JAVDRD010000005.1"/>
</dbReference>
<keyword evidence="9 15" id="KW-0560">Oxidoreductase</keyword>
<keyword evidence="4 12" id="KW-0349">Heme</keyword>
<evidence type="ECO:0000313" key="15">
    <source>
        <dbReference type="EMBL" id="MDR6511410.1"/>
    </source>
</evidence>
<comment type="similarity">
    <text evidence="3">Belongs to the bacterial PQQ dehydrogenase family.</text>
</comment>
<sequence length="734" mass="78809">MKTLRQAVLILLASAAMGGGTLMLNACTSARADTPNTGADRAAAPTAGAEWPLTGGDTAGTWYSALADINETNAATLGYAWSYDMGTERGQEATPLVVGGVMYTSGVWGNVYALDAATGALLWQYDPEVDGQWGRNACCDVVNRGVAYRDGTVFVASEDGRLHAIDAKTGKARWIADTIINHKQPYASTGAVILTKDAVVIGNAGADIGDGDLRGYISAWDIKTGAFKWRFFTVPPAPGQPFEHPELAMAAKSWGPNRDGRTQNGGTVWDGLSYDPETDQIVFGTGNASPYLRSADGVRHDDLFNASIIAVNAQSGRMNWYYQTTPGDEWDYDAVQKFVFANLTIAGQPRRVVMQACKNGFFYTLDLKTGKLLSADPFTYVNWAKGVDLATGRPLVTEHADYSKSPKNVYPSWAGGHTWNPMSFSPQTGLVYIPAIDAGNVLLNMKANGGSLTHLEGFFSSDGIFPDDLYDPAALKRVFGPLPAKDDLQKERPGVKLVREVLRAWDPVARKVVWERVTSQGVRGYDGGVLSTAGNLVFQGRGDGSLWIYNARTGAPIKTIQTGSHIMAAPMTYKIGGVQYVAVQAGYGGSGITFPIPPSSAAYANRNANRILVFKLGGSAVPMPDKRELPPYLPPPPLKASPALIARGEDKFTENCSRCHVLGTPGVTPDLSRLPPEVHASFNDIVLKGALAPMGMARFDDVVTKADVEAIHAYLIDQQRQGYQAQQSAKKASH</sequence>